<feature type="region of interest" description="Disordered" evidence="1">
    <location>
        <begin position="1"/>
        <end position="22"/>
    </location>
</feature>
<dbReference type="AlphaFoldDB" id="A0A7R9FMP9"/>
<gene>
    <name evidence="2" type="ORF">TTEB3V08_LOCUS3438</name>
</gene>
<protein>
    <submittedName>
        <fullName evidence="2">Uncharacterized protein</fullName>
    </submittedName>
</protein>
<accession>A0A7R9FMP9</accession>
<name>A0A7R9FMP9_9NEOP</name>
<proteinExistence type="predicted"/>
<reference evidence="2" key="1">
    <citation type="submission" date="2020-11" db="EMBL/GenBank/DDBJ databases">
        <authorList>
            <person name="Tran Van P."/>
        </authorList>
    </citation>
    <scope>NUCLEOTIDE SEQUENCE</scope>
</reference>
<dbReference type="EMBL" id="OE000891">
    <property type="protein sequence ID" value="CAD7455365.1"/>
    <property type="molecule type" value="Genomic_DNA"/>
</dbReference>
<feature type="compositionally biased region" description="Basic and acidic residues" evidence="1">
    <location>
        <begin position="1"/>
        <end position="16"/>
    </location>
</feature>
<evidence type="ECO:0000256" key="1">
    <source>
        <dbReference type="SAM" id="MobiDB-lite"/>
    </source>
</evidence>
<evidence type="ECO:0000313" key="2">
    <source>
        <dbReference type="EMBL" id="CAD7455365.1"/>
    </source>
</evidence>
<organism evidence="2">
    <name type="scientific">Timema tahoe</name>
    <dbReference type="NCBI Taxonomy" id="61484"/>
    <lineage>
        <taxon>Eukaryota</taxon>
        <taxon>Metazoa</taxon>
        <taxon>Ecdysozoa</taxon>
        <taxon>Arthropoda</taxon>
        <taxon>Hexapoda</taxon>
        <taxon>Insecta</taxon>
        <taxon>Pterygota</taxon>
        <taxon>Neoptera</taxon>
        <taxon>Polyneoptera</taxon>
        <taxon>Phasmatodea</taxon>
        <taxon>Timematodea</taxon>
        <taxon>Timematoidea</taxon>
        <taxon>Timematidae</taxon>
        <taxon>Timema</taxon>
    </lineage>
</organism>
<sequence length="223" mass="25119">MDSGKKQEKSNPRDKAGGPFRSFGKDAGRTLVRKICVVREFAICRLSWETAWKRRGEHVFFLSRTPETPTKRAALHVREGEIESTNVVGSILFEFRNTLDPIVLLALNLVQHRAQDVFIHMAVENLGLVPFIELADGTGCRTALNILAFFPHTRIMTLEPVYEGIAALDVAFVNLHNVSFKTYSDSCRASRNCLLAFMISSVTFLDMVQGSNVSYDEEMVQYI</sequence>